<gene>
    <name evidence="8" type="ORF">DVK85_08560</name>
</gene>
<accession>A0A345HCH2</accession>
<feature type="active site" description="Charge relay system" evidence="4 5">
    <location>
        <position position="242"/>
    </location>
</feature>
<dbReference type="InterPro" id="IPR023828">
    <property type="entry name" value="Peptidase_S8_Ser-AS"/>
</dbReference>
<feature type="chain" id="PRO_5016880177" description="Peptidase S8/S53 domain-containing protein" evidence="6">
    <location>
        <begin position="21"/>
        <end position="939"/>
    </location>
</feature>
<reference evidence="8 9" key="1">
    <citation type="submission" date="2018-07" db="EMBL/GenBank/DDBJ databases">
        <title>Complete genome sequence of Flavobacterium arcticum type strain SM1502T.</title>
        <authorList>
            <person name="Li Y."/>
            <person name="Li D.-D."/>
        </authorList>
    </citation>
    <scope>NUCLEOTIDE SEQUENCE [LARGE SCALE GENOMIC DNA]</scope>
    <source>
        <strain evidence="8 9">SM1502</strain>
    </source>
</reference>
<feature type="active site" description="Charge relay system" evidence="4 5">
    <location>
        <position position="446"/>
    </location>
</feature>
<evidence type="ECO:0000256" key="4">
    <source>
        <dbReference type="PIRSR" id="PIRSR615500-1"/>
    </source>
</evidence>
<dbReference type="InterPro" id="IPR015500">
    <property type="entry name" value="Peptidase_S8_subtilisin-rel"/>
</dbReference>
<dbReference type="RefSeq" id="WP_114678040.1">
    <property type="nucleotide sequence ID" value="NZ_CP031188.1"/>
</dbReference>
<evidence type="ECO:0000256" key="2">
    <source>
        <dbReference type="ARBA" id="ARBA00022801"/>
    </source>
</evidence>
<dbReference type="KEGG" id="fat:DVK85_08560"/>
<feature type="signal peptide" evidence="6">
    <location>
        <begin position="1"/>
        <end position="20"/>
    </location>
</feature>
<evidence type="ECO:0000313" key="8">
    <source>
        <dbReference type="EMBL" id="AXG74282.1"/>
    </source>
</evidence>
<evidence type="ECO:0000259" key="7">
    <source>
        <dbReference type="Pfam" id="PF00082"/>
    </source>
</evidence>
<dbReference type="GO" id="GO:0016485">
    <property type="term" value="P:protein processing"/>
    <property type="evidence" value="ECO:0007669"/>
    <property type="project" value="TreeGrafter"/>
</dbReference>
<comment type="similarity">
    <text evidence="5">Belongs to the peptidase S8 family.</text>
</comment>
<keyword evidence="3 5" id="KW-0720">Serine protease</keyword>
<dbReference type="AlphaFoldDB" id="A0A345HCH2"/>
<evidence type="ECO:0000256" key="5">
    <source>
        <dbReference type="PROSITE-ProRule" id="PRU01240"/>
    </source>
</evidence>
<feature type="domain" description="Peptidase S8/S53" evidence="7">
    <location>
        <begin position="233"/>
        <end position="505"/>
    </location>
</feature>
<evidence type="ECO:0000313" key="9">
    <source>
        <dbReference type="Proteomes" id="UP000253951"/>
    </source>
</evidence>
<organism evidence="8 9">
    <name type="scientific">Flavobacterium arcticum</name>
    <dbReference type="NCBI Taxonomy" id="1784713"/>
    <lineage>
        <taxon>Bacteria</taxon>
        <taxon>Pseudomonadati</taxon>
        <taxon>Bacteroidota</taxon>
        <taxon>Flavobacteriia</taxon>
        <taxon>Flavobacteriales</taxon>
        <taxon>Flavobacteriaceae</taxon>
        <taxon>Flavobacterium</taxon>
    </lineage>
</organism>
<dbReference type="InterPro" id="IPR000209">
    <property type="entry name" value="Peptidase_S8/S53_dom"/>
</dbReference>
<evidence type="ECO:0000256" key="3">
    <source>
        <dbReference type="ARBA" id="ARBA00022825"/>
    </source>
</evidence>
<dbReference type="InterPro" id="IPR022398">
    <property type="entry name" value="Peptidase_S8_His-AS"/>
</dbReference>
<feature type="active site" description="Charge relay system" evidence="4 5">
    <location>
        <position position="277"/>
    </location>
</feature>
<dbReference type="Gene3D" id="3.40.50.200">
    <property type="entry name" value="Peptidase S8/S53 domain"/>
    <property type="match status" value="1"/>
</dbReference>
<dbReference type="PROSITE" id="PS00137">
    <property type="entry name" value="SUBTILASE_HIS"/>
    <property type="match status" value="1"/>
</dbReference>
<dbReference type="PROSITE" id="PS51892">
    <property type="entry name" value="SUBTILASE"/>
    <property type="match status" value="1"/>
</dbReference>
<dbReference type="GO" id="GO:0004252">
    <property type="term" value="F:serine-type endopeptidase activity"/>
    <property type="evidence" value="ECO:0007669"/>
    <property type="project" value="UniProtKB-UniRule"/>
</dbReference>
<evidence type="ECO:0000256" key="1">
    <source>
        <dbReference type="ARBA" id="ARBA00022670"/>
    </source>
</evidence>
<dbReference type="PANTHER" id="PTHR42884">
    <property type="entry name" value="PROPROTEIN CONVERTASE SUBTILISIN/KEXIN-RELATED"/>
    <property type="match status" value="1"/>
</dbReference>
<dbReference type="Proteomes" id="UP000253951">
    <property type="component" value="Chromosome"/>
</dbReference>
<dbReference type="EMBL" id="CP031188">
    <property type="protein sequence ID" value="AXG74282.1"/>
    <property type="molecule type" value="Genomic_DNA"/>
</dbReference>
<keyword evidence="9" id="KW-1185">Reference proteome</keyword>
<keyword evidence="1 5" id="KW-0645">Protease</keyword>
<keyword evidence="6" id="KW-0732">Signal</keyword>
<protein>
    <recommendedName>
        <fullName evidence="7">Peptidase S8/S53 domain-containing protein</fullName>
    </recommendedName>
</protein>
<evidence type="ECO:0000256" key="6">
    <source>
        <dbReference type="SAM" id="SignalP"/>
    </source>
</evidence>
<dbReference type="Pfam" id="PF00082">
    <property type="entry name" value="Peptidase_S8"/>
    <property type="match status" value="1"/>
</dbReference>
<dbReference type="InterPro" id="IPR013783">
    <property type="entry name" value="Ig-like_fold"/>
</dbReference>
<keyword evidence="2 5" id="KW-0378">Hydrolase</keyword>
<dbReference type="PROSITE" id="PS00138">
    <property type="entry name" value="SUBTILASE_SER"/>
    <property type="match status" value="1"/>
</dbReference>
<dbReference type="PRINTS" id="PR00723">
    <property type="entry name" value="SUBTILISIN"/>
</dbReference>
<dbReference type="OrthoDB" id="1055762at2"/>
<dbReference type="GO" id="GO:0016020">
    <property type="term" value="C:membrane"/>
    <property type="evidence" value="ECO:0007669"/>
    <property type="project" value="TreeGrafter"/>
</dbReference>
<proteinExistence type="inferred from homology"/>
<dbReference type="Gene3D" id="2.60.40.10">
    <property type="entry name" value="Immunoglobulins"/>
    <property type="match status" value="1"/>
</dbReference>
<dbReference type="PANTHER" id="PTHR42884:SF14">
    <property type="entry name" value="NEUROENDOCRINE CONVERTASE 1"/>
    <property type="match status" value="1"/>
</dbReference>
<sequence length="939" mass="101944">MKKLLFAFLLLFLGTSITVAQNDSFYYYHGEKIPLTLDKTYINVFTNIDFDTKLIQELGFSDIEFVIDNSSKNRQQFAKLKLGSTLSEAEYYDKVNALRAIEGVRHVAPFFKRENAEPIGTSNYFYIKLNSEADYATLKKTAIAHDATIVNQIPNMPLWYILKVDTDNNMFSVTAANSFYETRSFAEIDPAFMFDFRTSCTNDTNFGSLWGLNNSSNPSIDINACQAWTITEGSGINVAILDQGIHKTHNDLAANIHSSSFDCNSGSSPSVFAGASHGTHVGGTVAAVKDNNLQVVGVAPQSKLMSVSHTLSLTPNISAELASGINWAWQNGADVINNSWGDQGGAYYSQLQSAALENAITNAMSLGRGGNGTLVVFAAGNYGTSGAVMDYPGTFHPDIVTVGSITSTGSRSSFSGYGSGLDVVAPGSGILSTTPYNNTGSMNGTSMAAPHVTGTIALILSVNSCLTGAEVRDILESTSQKVGGYSYNTTAGRPNGTWNNQMGYGLIDAHAAVVAAQNAGGVDLWMQDTTADVGDEPNNISPIMWNSQDIWVRVFNDGGTTHQNPDYSAVGNPNTVYVKVRNRGCEATSGFEQLKLYWSKAGTSLQWPAHWNGSTFGGGQLKGNIIGTATIPILLPGQEAVVSFAWVVPNPADYASITPGDQWHFCLLARMVTPADPMTFTETTDLYANVKNNNNIAWRNTTVVDTPINSVVGPVGGVVAVENIHDEPHGFFLEFATLEEDGTPVHELAEITVRMNEVLYEAWQAGGQEAQMIEPLENGNVMVTGNFARLYVELQPEQTGILDLRFNFPKEQQVEELTHTFHLIQRDAETEQIIGGETYFINRAPNDADTNPEDSSYITAMGPNPASDELVIKYHLYDANEAYLAVYSVYGTDADTNYYELDIDSSDIQINVSDYPNGYYTVVLMVNGEAVDSKNLLKE</sequence>
<dbReference type="SUPFAM" id="SSF52743">
    <property type="entry name" value="Subtilisin-like"/>
    <property type="match status" value="1"/>
</dbReference>
<name>A0A345HCH2_9FLAO</name>
<dbReference type="InterPro" id="IPR036852">
    <property type="entry name" value="Peptidase_S8/S53_dom_sf"/>
</dbReference>